<keyword evidence="2" id="KW-1185">Reference proteome</keyword>
<dbReference type="PANTHER" id="PTHR33115:SF22">
    <property type="entry name" value="OS12G0449900 PROTEIN"/>
    <property type="match status" value="1"/>
</dbReference>
<name>A0A6G1BN36_9ORYZ</name>
<dbReference type="AlphaFoldDB" id="A0A6G1BN36"/>
<organism evidence="1 2">
    <name type="scientific">Oryza meyeriana var. granulata</name>
    <dbReference type="NCBI Taxonomy" id="110450"/>
    <lineage>
        <taxon>Eukaryota</taxon>
        <taxon>Viridiplantae</taxon>
        <taxon>Streptophyta</taxon>
        <taxon>Embryophyta</taxon>
        <taxon>Tracheophyta</taxon>
        <taxon>Spermatophyta</taxon>
        <taxon>Magnoliopsida</taxon>
        <taxon>Liliopsida</taxon>
        <taxon>Poales</taxon>
        <taxon>Poaceae</taxon>
        <taxon>BOP clade</taxon>
        <taxon>Oryzoideae</taxon>
        <taxon>Oryzeae</taxon>
        <taxon>Oryzinae</taxon>
        <taxon>Oryza</taxon>
        <taxon>Oryza meyeriana</taxon>
    </lineage>
</organism>
<gene>
    <name evidence="1" type="ORF">E2562_022846</name>
</gene>
<protein>
    <submittedName>
        <fullName evidence="1">Uncharacterized protein</fullName>
    </submittedName>
</protein>
<dbReference type="Proteomes" id="UP000479710">
    <property type="component" value="Unassembled WGS sequence"/>
</dbReference>
<dbReference type="EMBL" id="SPHZ02000012">
    <property type="protein sequence ID" value="KAF0889296.1"/>
    <property type="molecule type" value="Genomic_DNA"/>
</dbReference>
<evidence type="ECO:0000313" key="1">
    <source>
        <dbReference type="EMBL" id="KAF0889296.1"/>
    </source>
</evidence>
<reference evidence="1 2" key="1">
    <citation type="submission" date="2019-11" db="EMBL/GenBank/DDBJ databases">
        <title>Whole genome sequence of Oryza granulata.</title>
        <authorList>
            <person name="Li W."/>
        </authorList>
    </citation>
    <scope>NUCLEOTIDE SEQUENCE [LARGE SCALE GENOMIC DNA]</scope>
    <source>
        <strain evidence="2">cv. Menghai</strain>
        <tissue evidence="1">Leaf</tissue>
    </source>
</reference>
<sequence length="298" mass="33003">MEQDHHNIPIIPNVPRDVAPPTASLYTSGLYISAAASLWRLVQRDYIVGGNAAAAAGDPSNANLKAALDVLYSLALAQGVLFLYKTIIRVTEPSIAQEMCAEYKFKRRGLDPTSNLVWDDDDHHKSDDELARELVKDYLKETKSGCVKDVSFSKGWNLIQFAVELMESTKPDKYISGELVLQGLRIVGKLAADEDNWRFMSDDTDGLLAMIMAPVSSEGFHDEHHEEWAAIAGGLLQLISRLMAAPAKSHEKMQRQIASSNQVINTIDGCRNKELISSSICVVITPRMLNFSTTLRKQ</sequence>
<accession>A0A6G1BN36</accession>
<dbReference type="PANTHER" id="PTHR33115">
    <property type="entry name" value="ARM REPEAT SUPERFAMILY PROTEIN"/>
    <property type="match status" value="1"/>
</dbReference>
<evidence type="ECO:0000313" key="2">
    <source>
        <dbReference type="Proteomes" id="UP000479710"/>
    </source>
</evidence>
<comment type="caution">
    <text evidence="1">The sequence shown here is derived from an EMBL/GenBank/DDBJ whole genome shotgun (WGS) entry which is preliminary data.</text>
</comment>
<dbReference type="OrthoDB" id="613213at2759"/>
<proteinExistence type="predicted"/>